<keyword evidence="6 8" id="KW-0808">Transferase</keyword>
<feature type="compositionally biased region" description="Polar residues" evidence="9">
    <location>
        <begin position="1"/>
        <end position="13"/>
    </location>
</feature>
<dbReference type="GeneID" id="95973990"/>
<evidence type="ECO:0000256" key="6">
    <source>
        <dbReference type="ARBA" id="ARBA00022679"/>
    </source>
</evidence>
<evidence type="ECO:0000256" key="1">
    <source>
        <dbReference type="ARBA" id="ARBA00000724"/>
    </source>
</evidence>
<dbReference type="PANTHER" id="PTHR13600:SF21">
    <property type="entry name" value="LEUCINE CARBOXYL METHYLTRANSFERASE 1"/>
    <property type="match status" value="1"/>
</dbReference>
<evidence type="ECO:0000313" key="11">
    <source>
        <dbReference type="Proteomes" id="UP001562354"/>
    </source>
</evidence>
<proteinExistence type="inferred from homology"/>
<dbReference type="EC" id="2.1.1.233" evidence="3 8"/>
<comment type="caution">
    <text evidence="10">The sequence shown here is derived from an EMBL/GenBank/DDBJ whole genome shotgun (WGS) entry which is preliminary data.</text>
</comment>
<accession>A0ABR3PCV3</accession>
<sequence>MSGQASQIPNLNSLRGQRGGLRGLARRRGPPADPDHVVTQQDSEAKRDAVIQQTDNDASQSRMSAVALNYLDDQFARSFVTQPIPRKYPIINRGTYVRTTGIDRLVDAFLATDLSERKQIVSLGAGSDTRFLRRARPNLVYHELDFASNTATKIAIIQQSSLLKDTITQSLTEPSSLEINAEKTALYSPTLNIHPIDLRELVAPSTLPTLPNLDPKLPTLVLSECCLCYIAPESTAKILSTLQTLLQGPSSIILYEPVRPYDSFGKTMVQNLGSRGIELRTVKKYYSLAAQRLRLKQAGFDAGQGARSIEDIYYGHAEEAWLADLERQRVERLEWLDEIEEWKLLGRHYCITWAWKDSPEQDIFSRAWKDIRGGYTNAEVGDEELLS</sequence>
<keyword evidence="11" id="KW-1185">Reference proteome</keyword>
<dbReference type="SUPFAM" id="SSF53335">
    <property type="entry name" value="S-adenosyl-L-methionine-dependent methyltransferases"/>
    <property type="match status" value="1"/>
</dbReference>
<evidence type="ECO:0000313" key="10">
    <source>
        <dbReference type="EMBL" id="KAL1303829.1"/>
    </source>
</evidence>
<keyword evidence="7 8" id="KW-0949">S-adenosyl-L-methionine</keyword>
<keyword evidence="5 8" id="KW-0489">Methyltransferase</keyword>
<dbReference type="PIRSF" id="PIRSF016305">
    <property type="entry name" value="LCM_mtfrase"/>
    <property type="match status" value="1"/>
</dbReference>
<evidence type="ECO:0000256" key="3">
    <source>
        <dbReference type="ARBA" id="ARBA00012834"/>
    </source>
</evidence>
<dbReference type="PANTHER" id="PTHR13600">
    <property type="entry name" value="LEUCINE CARBOXYL METHYLTRANSFERASE"/>
    <property type="match status" value="1"/>
</dbReference>
<dbReference type="InterPro" id="IPR016651">
    <property type="entry name" value="LCMT1"/>
</dbReference>
<comment type="catalytic activity">
    <reaction evidence="1 8">
        <text>[phosphatase 2A protein]-C-terminal L-leucine + S-adenosyl-L-methionine = [phosphatase 2A protein]-C-terminal L-leucine methyl ester + S-adenosyl-L-homocysteine</text>
        <dbReference type="Rhea" id="RHEA:48544"/>
        <dbReference type="Rhea" id="RHEA-COMP:12134"/>
        <dbReference type="Rhea" id="RHEA-COMP:12135"/>
        <dbReference type="ChEBI" id="CHEBI:57856"/>
        <dbReference type="ChEBI" id="CHEBI:59789"/>
        <dbReference type="ChEBI" id="CHEBI:90516"/>
        <dbReference type="ChEBI" id="CHEBI:90517"/>
        <dbReference type="EC" id="2.1.1.233"/>
    </reaction>
</comment>
<reference evidence="10 11" key="1">
    <citation type="submission" date="2024-07" db="EMBL/GenBank/DDBJ databases">
        <title>Draft sequence of the Neodothiora populina.</title>
        <authorList>
            <person name="Drown D.D."/>
            <person name="Schuette U.S."/>
            <person name="Buechlein A.B."/>
            <person name="Rusch D.R."/>
            <person name="Winton L.W."/>
            <person name="Adams G.A."/>
        </authorList>
    </citation>
    <scope>NUCLEOTIDE SEQUENCE [LARGE SCALE GENOMIC DNA]</scope>
    <source>
        <strain evidence="10 11">CPC 39397</strain>
    </source>
</reference>
<dbReference type="Pfam" id="PF04072">
    <property type="entry name" value="LCM"/>
    <property type="match status" value="1"/>
</dbReference>
<feature type="region of interest" description="Disordered" evidence="9">
    <location>
        <begin position="1"/>
        <end position="58"/>
    </location>
</feature>
<dbReference type="InterPro" id="IPR029063">
    <property type="entry name" value="SAM-dependent_MTases_sf"/>
</dbReference>
<evidence type="ECO:0000256" key="9">
    <source>
        <dbReference type="SAM" id="MobiDB-lite"/>
    </source>
</evidence>
<evidence type="ECO:0000256" key="5">
    <source>
        <dbReference type="ARBA" id="ARBA00022603"/>
    </source>
</evidence>
<comment type="similarity">
    <text evidence="2 8">Belongs to the methyltransferase superfamily. LCMT family.</text>
</comment>
<comment type="function">
    <text evidence="8">Methylates the carboxyl group of the C-terminal leucine residue of protein phosphatase 2A catalytic subunits to form alpha-leucine ester residues.</text>
</comment>
<gene>
    <name evidence="10" type="ORF">AAFC00_000287</name>
</gene>
<evidence type="ECO:0000256" key="4">
    <source>
        <dbReference type="ARBA" id="ARBA00017497"/>
    </source>
</evidence>
<name>A0ABR3PCV3_9PEZI</name>
<organism evidence="10 11">
    <name type="scientific">Neodothiora populina</name>
    <dbReference type="NCBI Taxonomy" id="2781224"/>
    <lineage>
        <taxon>Eukaryota</taxon>
        <taxon>Fungi</taxon>
        <taxon>Dikarya</taxon>
        <taxon>Ascomycota</taxon>
        <taxon>Pezizomycotina</taxon>
        <taxon>Dothideomycetes</taxon>
        <taxon>Dothideomycetidae</taxon>
        <taxon>Dothideales</taxon>
        <taxon>Dothioraceae</taxon>
        <taxon>Neodothiora</taxon>
    </lineage>
</organism>
<protein>
    <recommendedName>
        <fullName evidence="4 8">Leucine carboxyl methyltransferase 1</fullName>
        <ecNumber evidence="3 8">2.1.1.233</ecNumber>
    </recommendedName>
</protein>
<dbReference type="InterPro" id="IPR007213">
    <property type="entry name" value="Ppm1/Ppm2/Tcmp"/>
</dbReference>
<dbReference type="EMBL" id="JBFMKM010000009">
    <property type="protein sequence ID" value="KAL1303829.1"/>
    <property type="molecule type" value="Genomic_DNA"/>
</dbReference>
<evidence type="ECO:0000256" key="7">
    <source>
        <dbReference type="ARBA" id="ARBA00022691"/>
    </source>
</evidence>
<dbReference type="Proteomes" id="UP001562354">
    <property type="component" value="Unassembled WGS sequence"/>
</dbReference>
<dbReference type="Gene3D" id="3.40.50.150">
    <property type="entry name" value="Vaccinia Virus protein VP39"/>
    <property type="match status" value="1"/>
</dbReference>
<evidence type="ECO:0000256" key="8">
    <source>
        <dbReference type="PIRNR" id="PIRNR016305"/>
    </source>
</evidence>
<evidence type="ECO:0000256" key="2">
    <source>
        <dbReference type="ARBA" id="ARBA00010703"/>
    </source>
</evidence>
<dbReference type="RefSeq" id="XP_069200104.1">
    <property type="nucleotide sequence ID" value="XM_069342347.1"/>
</dbReference>